<organism evidence="3 4">
    <name type="scientific">Actinophytocola xanthii</name>
    <dbReference type="NCBI Taxonomy" id="1912961"/>
    <lineage>
        <taxon>Bacteria</taxon>
        <taxon>Bacillati</taxon>
        <taxon>Actinomycetota</taxon>
        <taxon>Actinomycetes</taxon>
        <taxon>Pseudonocardiales</taxon>
        <taxon>Pseudonocardiaceae</taxon>
    </lineage>
</organism>
<dbReference type="Gene3D" id="1.10.443.10">
    <property type="entry name" value="Intergrase catalytic core"/>
    <property type="match status" value="1"/>
</dbReference>
<keyword evidence="4" id="KW-1185">Reference proteome</keyword>
<dbReference type="InterPro" id="IPR010998">
    <property type="entry name" value="Integrase_recombinase_N"/>
</dbReference>
<evidence type="ECO:0000256" key="2">
    <source>
        <dbReference type="ARBA" id="ARBA00023172"/>
    </source>
</evidence>
<evidence type="ECO:0000256" key="1">
    <source>
        <dbReference type="ARBA" id="ARBA00023125"/>
    </source>
</evidence>
<protein>
    <recommendedName>
        <fullName evidence="5">Tyr recombinase domain-containing protein</fullName>
    </recommendedName>
</protein>
<dbReference type="SUPFAM" id="SSF56349">
    <property type="entry name" value="DNA breaking-rejoining enzymes"/>
    <property type="match status" value="1"/>
</dbReference>
<dbReference type="InterPro" id="IPR011010">
    <property type="entry name" value="DNA_brk_join_enz"/>
</dbReference>
<accession>A0A1Q8CZ24</accession>
<name>A0A1Q8CZ24_9PSEU</name>
<comment type="caution">
    <text evidence="3">The sequence shown here is derived from an EMBL/GenBank/DDBJ whole genome shotgun (WGS) entry which is preliminary data.</text>
</comment>
<dbReference type="GO" id="GO:0015074">
    <property type="term" value="P:DNA integration"/>
    <property type="evidence" value="ECO:0007669"/>
    <property type="project" value="InterPro"/>
</dbReference>
<dbReference type="GO" id="GO:0006310">
    <property type="term" value="P:DNA recombination"/>
    <property type="evidence" value="ECO:0007669"/>
    <property type="project" value="UniProtKB-KW"/>
</dbReference>
<dbReference type="InterPro" id="IPR013762">
    <property type="entry name" value="Integrase-like_cat_sf"/>
</dbReference>
<dbReference type="AlphaFoldDB" id="A0A1Q8CZ24"/>
<proteinExistence type="predicted"/>
<keyword evidence="2" id="KW-0233">DNA recombination</keyword>
<dbReference type="GO" id="GO:0003677">
    <property type="term" value="F:DNA binding"/>
    <property type="evidence" value="ECO:0007669"/>
    <property type="project" value="UniProtKB-KW"/>
</dbReference>
<sequence>MKGWVRTLRRSLAEATVIDVVSLLSAIFNEAVDEELVAANPCRRLRLRGGEDNERPIANPGQVAELAARVSSLDGVMIITAACTGMRWGELVGLQWSRVDLAGGVLVIAAEDGARHGRRVGADRAGSAFP</sequence>
<evidence type="ECO:0000313" key="4">
    <source>
        <dbReference type="Proteomes" id="UP000185596"/>
    </source>
</evidence>
<reference evidence="3 4" key="1">
    <citation type="submission" date="2016-12" db="EMBL/GenBank/DDBJ databases">
        <title>The draft genome sequence of Actinophytocola sp. 11-183.</title>
        <authorList>
            <person name="Wang W."/>
            <person name="Yuan L."/>
        </authorList>
    </citation>
    <scope>NUCLEOTIDE SEQUENCE [LARGE SCALE GENOMIC DNA]</scope>
    <source>
        <strain evidence="3 4">11-183</strain>
    </source>
</reference>
<dbReference type="Proteomes" id="UP000185596">
    <property type="component" value="Unassembled WGS sequence"/>
</dbReference>
<evidence type="ECO:0008006" key="5">
    <source>
        <dbReference type="Google" id="ProtNLM"/>
    </source>
</evidence>
<keyword evidence="1" id="KW-0238">DNA-binding</keyword>
<dbReference type="Gene3D" id="1.10.150.130">
    <property type="match status" value="1"/>
</dbReference>
<gene>
    <name evidence="3" type="ORF">BU204_01515</name>
</gene>
<evidence type="ECO:0000313" key="3">
    <source>
        <dbReference type="EMBL" id="OLF19613.1"/>
    </source>
</evidence>
<dbReference type="EMBL" id="MSIE01000001">
    <property type="protein sequence ID" value="OLF19613.1"/>
    <property type="molecule type" value="Genomic_DNA"/>
</dbReference>
<dbReference type="STRING" id="1912961.BU204_01515"/>